<comment type="caution">
    <text evidence="1">The sequence shown here is derived from an EMBL/GenBank/DDBJ whole genome shotgun (WGS) entry which is preliminary data.</text>
</comment>
<evidence type="ECO:0000313" key="2">
    <source>
        <dbReference type="Proteomes" id="UP000289784"/>
    </source>
</evidence>
<name>A0A4Q1JUC4_9GAMM</name>
<dbReference type="Proteomes" id="UP000289784">
    <property type="component" value="Unassembled WGS sequence"/>
</dbReference>
<keyword evidence="2" id="KW-1185">Reference proteome</keyword>
<dbReference type="OrthoDB" id="5986258at2"/>
<reference evidence="1 2" key="1">
    <citation type="submission" date="2019-01" db="EMBL/GenBank/DDBJ databases">
        <title>Pseudoxanthomonas composti sp. nov., isolated from compost.</title>
        <authorList>
            <person name="Yang G."/>
        </authorList>
    </citation>
    <scope>NUCLEOTIDE SEQUENCE [LARGE SCALE GENOMIC DNA]</scope>
    <source>
        <strain evidence="1 2">GSS15</strain>
    </source>
</reference>
<dbReference type="RefSeq" id="WP_129471304.1">
    <property type="nucleotide sequence ID" value="NZ_SAWZ01000005.1"/>
</dbReference>
<protein>
    <submittedName>
        <fullName evidence="1">Uncharacterized protein</fullName>
    </submittedName>
</protein>
<dbReference type="EMBL" id="SAWZ01000005">
    <property type="protein sequence ID" value="RXR05300.1"/>
    <property type="molecule type" value="Genomic_DNA"/>
</dbReference>
<evidence type="ECO:0000313" key="1">
    <source>
        <dbReference type="EMBL" id="RXR05300.1"/>
    </source>
</evidence>
<organism evidence="1 2">
    <name type="scientific">Pseudoxanthomonas composti</name>
    <dbReference type="NCBI Taxonomy" id="2137479"/>
    <lineage>
        <taxon>Bacteria</taxon>
        <taxon>Pseudomonadati</taxon>
        <taxon>Pseudomonadota</taxon>
        <taxon>Gammaproteobacteria</taxon>
        <taxon>Lysobacterales</taxon>
        <taxon>Lysobacteraceae</taxon>
        <taxon>Pseudoxanthomonas</taxon>
    </lineage>
</organism>
<dbReference type="AlphaFoldDB" id="A0A4Q1JUC4"/>
<sequence>MNAQHDRQAPWVMIDIEAEKSYWRERYQLMPRAGLQRGFEHYWPVLGAVYDAYINHPTYDSDLAQYTYAKSQAVQMAGLDPRQASEVFSLVWGRIAGQRLSSMAARRGDFQPVTA</sequence>
<accession>A0A4Q1JUC4</accession>
<gene>
    <name evidence="1" type="ORF">EPA99_11200</name>
</gene>
<proteinExistence type="predicted"/>